<dbReference type="GO" id="GO:0005975">
    <property type="term" value="P:carbohydrate metabolic process"/>
    <property type="evidence" value="ECO:0007669"/>
    <property type="project" value="InterPro"/>
</dbReference>
<organism evidence="8 9">
    <name type="scientific">Eutrema salsugineum</name>
    <name type="common">Saltwater cress</name>
    <name type="synonym">Sisymbrium salsugineum</name>
    <dbReference type="NCBI Taxonomy" id="72664"/>
    <lineage>
        <taxon>Eukaryota</taxon>
        <taxon>Viridiplantae</taxon>
        <taxon>Streptophyta</taxon>
        <taxon>Embryophyta</taxon>
        <taxon>Tracheophyta</taxon>
        <taxon>Spermatophyta</taxon>
        <taxon>Magnoliopsida</taxon>
        <taxon>eudicotyledons</taxon>
        <taxon>Gunneridae</taxon>
        <taxon>Pentapetalae</taxon>
        <taxon>rosids</taxon>
        <taxon>malvids</taxon>
        <taxon>Brassicales</taxon>
        <taxon>Brassicaceae</taxon>
        <taxon>Eutremeae</taxon>
        <taxon>Eutrema</taxon>
    </lineage>
</organism>
<dbReference type="GO" id="GO:0004649">
    <property type="term" value="F:poly(ADP-ribose) glycohydrolase activity"/>
    <property type="evidence" value="ECO:0007669"/>
    <property type="project" value="UniProtKB-EC"/>
</dbReference>
<comment type="similarity">
    <text evidence="1">Belongs to the poly(ADP-ribose) glycohydrolase family.</text>
</comment>
<dbReference type="PANTHER" id="PTHR12837:SF12">
    <property type="entry name" value="POLY(ADP-RIBOSE) GLYCOHYDROLASE"/>
    <property type="match status" value="1"/>
</dbReference>
<evidence type="ECO:0000313" key="8">
    <source>
        <dbReference type="EMBL" id="ESQ51767.1"/>
    </source>
</evidence>
<gene>
    <name evidence="8" type="ORF">EUTSA_v10017878mg</name>
</gene>
<feature type="binding site" evidence="5">
    <location>
        <position position="341"/>
    </location>
    <ligand>
        <name>substrate</name>
    </ligand>
</feature>
<reference evidence="8 9" key="1">
    <citation type="journal article" date="2013" name="Front. Plant Sci.">
        <title>The Reference Genome of the Halophytic Plant Eutrema salsugineum.</title>
        <authorList>
            <person name="Yang R."/>
            <person name="Jarvis D.E."/>
            <person name="Chen H."/>
            <person name="Beilstein M.A."/>
            <person name="Grimwood J."/>
            <person name="Jenkins J."/>
            <person name="Shu S."/>
            <person name="Prochnik S."/>
            <person name="Xin M."/>
            <person name="Ma C."/>
            <person name="Schmutz J."/>
            <person name="Wing R.A."/>
            <person name="Mitchell-Olds T."/>
            <person name="Schumaker K.S."/>
            <person name="Wang X."/>
        </authorList>
    </citation>
    <scope>NUCLEOTIDE SEQUENCE [LARGE SCALE GENOMIC DNA]</scope>
</reference>
<evidence type="ECO:0000256" key="5">
    <source>
        <dbReference type="PIRSR" id="PIRSR607724-2"/>
    </source>
</evidence>
<evidence type="ECO:0000313" key="9">
    <source>
        <dbReference type="Proteomes" id="UP000030689"/>
    </source>
</evidence>
<dbReference type="InterPro" id="IPR048362">
    <property type="entry name" value="PARG_helical"/>
</dbReference>
<feature type="binding site" evidence="5">
    <location>
        <position position="327"/>
    </location>
    <ligand>
        <name>substrate</name>
    </ligand>
</feature>
<dbReference type="Gramene" id="ESQ51767">
    <property type="protein sequence ID" value="ESQ51767"/>
    <property type="gene ID" value="EUTSA_v10017878mg"/>
</dbReference>
<accession>V4M9I4</accession>
<evidence type="ECO:0000256" key="1">
    <source>
        <dbReference type="ARBA" id="ARBA00009545"/>
    </source>
</evidence>
<dbReference type="GO" id="GO:0005634">
    <property type="term" value="C:nucleus"/>
    <property type="evidence" value="ECO:0007669"/>
    <property type="project" value="TreeGrafter"/>
</dbReference>
<feature type="binding site" evidence="5">
    <location>
        <position position="382"/>
    </location>
    <ligand>
        <name>substrate</name>
    </ligand>
</feature>
<keyword evidence="3" id="KW-0378">Hydrolase</keyword>
<dbReference type="GO" id="GO:1990966">
    <property type="term" value="P:ATP generation from poly-ADP-D-ribose"/>
    <property type="evidence" value="ECO:0007669"/>
    <property type="project" value="TreeGrafter"/>
</dbReference>
<dbReference type="Pfam" id="PF05028">
    <property type="entry name" value="PARG_cat_C"/>
    <property type="match status" value="1"/>
</dbReference>
<dbReference type="GO" id="GO:0005737">
    <property type="term" value="C:cytoplasm"/>
    <property type="evidence" value="ECO:0007669"/>
    <property type="project" value="TreeGrafter"/>
</dbReference>
<evidence type="ECO:0000256" key="2">
    <source>
        <dbReference type="ARBA" id="ARBA00012255"/>
    </source>
</evidence>
<feature type="active site" evidence="4">
    <location>
        <position position="324"/>
    </location>
</feature>
<dbReference type="AlphaFoldDB" id="V4M9I4"/>
<evidence type="ECO:0000259" key="7">
    <source>
        <dbReference type="Pfam" id="PF20811"/>
    </source>
</evidence>
<sequence length="551" mass="62141">MEKREDLETILAYLPVEIQGSSLSWPSSHLVEVLEALTEGPSHSRVDSGKTLSDSISDMRQALSLTSHFSDSALQGYTLFFDEVTKKTSFFSADFPICWSEKCIGLMQRMSKEESSRWFNESLPAMACLLLRFPSILELHYLSSENLINGTKTGLRVLGPKKAGIVFLSQELIGALLSCSFFCLFPVDNRGSNLLPNINFDKLFGYTFSSRLKKLNKFCFLSETCVLNLEVTYICRSLINTARNEHQENKIKCILHYFQRLSSSIPPGFVSFERKILSLEQDTSGLEASPDADFWSASTVNLCPVEVHTSGLIEDQSVEALEVDFANKYLGGGALRKGCVQEEIRFMINPELIAGMLFLPAMEASEAIEVVGAERFSHYTGYSSSFRFSGDYMDTKGIDVFGRRKTRIIAIDALRHPGTSQYKLERLLRETNKALCGFLHVCKNQCIDHEDGVGVATGNWGCGAYGGDPELKYFLQWSAVSQARRPFMSYYTFGFEALHNLNQVTEMVISKGWTVGDLWKKLVEYSNQRLRSSKKRREPKLGFFDWLYGID</sequence>
<dbReference type="GO" id="GO:0006282">
    <property type="term" value="P:regulation of DNA repair"/>
    <property type="evidence" value="ECO:0007669"/>
    <property type="project" value="InterPro"/>
</dbReference>
<dbReference type="InterPro" id="IPR046372">
    <property type="entry name" value="PARG_cat_C"/>
</dbReference>
<dbReference type="KEGG" id="eus:EUTSA_v10017878mg"/>
<feature type="domain" description="PARG helical" evidence="7">
    <location>
        <begin position="110"/>
        <end position="216"/>
    </location>
</feature>
<dbReference type="Pfam" id="PF20811">
    <property type="entry name" value="PARG_cat_N"/>
    <property type="match status" value="2"/>
</dbReference>
<protein>
    <recommendedName>
        <fullName evidence="2">poly(ADP-ribose) glycohydrolase</fullName>
        <ecNumber evidence="2">3.2.1.143</ecNumber>
    </recommendedName>
</protein>
<dbReference type="InterPro" id="IPR007724">
    <property type="entry name" value="Poly_GlycHdrlase"/>
</dbReference>
<evidence type="ECO:0000256" key="3">
    <source>
        <dbReference type="ARBA" id="ARBA00022801"/>
    </source>
</evidence>
<dbReference type="Proteomes" id="UP000030689">
    <property type="component" value="Unassembled WGS sequence"/>
</dbReference>
<evidence type="ECO:0000259" key="6">
    <source>
        <dbReference type="Pfam" id="PF05028"/>
    </source>
</evidence>
<dbReference type="GO" id="GO:0009225">
    <property type="term" value="P:nucleotide-sugar metabolic process"/>
    <property type="evidence" value="ECO:0007669"/>
    <property type="project" value="TreeGrafter"/>
</dbReference>
<dbReference type="EMBL" id="KI517385">
    <property type="protein sequence ID" value="ESQ51767.1"/>
    <property type="molecule type" value="Genomic_DNA"/>
</dbReference>
<evidence type="ECO:0000256" key="4">
    <source>
        <dbReference type="PIRSR" id="PIRSR607724-1"/>
    </source>
</evidence>
<feature type="active site" evidence="4">
    <location>
        <position position="342"/>
    </location>
</feature>
<feature type="domain" description="PARG helical" evidence="7">
    <location>
        <begin position="233"/>
        <end position="274"/>
    </location>
</feature>
<name>V4M9I4_EUTSA</name>
<dbReference type="OMA" id="IRCIAHY"/>
<keyword evidence="9" id="KW-1185">Reference proteome</keyword>
<proteinExistence type="inferred from homology"/>
<dbReference type="EC" id="3.2.1.143" evidence="2"/>
<dbReference type="STRING" id="72664.V4M9I4"/>
<dbReference type="PANTHER" id="PTHR12837">
    <property type="entry name" value="POLY ADP-RIBOSE GLYCOHYDROLASE"/>
    <property type="match status" value="1"/>
</dbReference>
<feature type="active site" evidence="4">
    <location>
        <position position="343"/>
    </location>
</feature>
<dbReference type="eggNOG" id="KOG2064">
    <property type="taxonomic scope" value="Eukaryota"/>
</dbReference>
<feature type="domain" description="PARG catalytic Macro" evidence="6">
    <location>
        <begin position="293"/>
        <end position="499"/>
    </location>
</feature>